<feature type="compositionally biased region" description="Basic and acidic residues" evidence="1">
    <location>
        <begin position="97"/>
        <end position="110"/>
    </location>
</feature>
<protein>
    <submittedName>
        <fullName evidence="3">Uncharacterized protein</fullName>
    </submittedName>
</protein>
<feature type="compositionally biased region" description="Basic and acidic residues" evidence="1">
    <location>
        <begin position="215"/>
        <end position="224"/>
    </location>
</feature>
<dbReference type="OrthoDB" id="6022736at2759"/>
<organism evidence="3 4">
    <name type="scientific">Clytia hemisphaerica</name>
    <dbReference type="NCBI Taxonomy" id="252671"/>
    <lineage>
        <taxon>Eukaryota</taxon>
        <taxon>Metazoa</taxon>
        <taxon>Cnidaria</taxon>
        <taxon>Hydrozoa</taxon>
        <taxon>Hydroidolina</taxon>
        <taxon>Leptothecata</taxon>
        <taxon>Obeliida</taxon>
        <taxon>Clytiidae</taxon>
        <taxon>Clytia</taxon>
    </lineage>
</organism>
<dbReference type="GeneID" id="136810650"/>
<reference evidence="3" key="1">
    <citation type="submission" date="2021-01" db="UniProtKB">
        <authorList>
            <consortium name="EnsemblMetazoa"/>
        </authorList>
    </citation>
    <scope>IDENTIFICATION</scope>
</reference>
<evidence type="ECO:0000313" key="4">
    <source>
        <dbReference type="Proteomes" id="UP000594262"/>
    </source>
</evidence>
<sequence length="938" mass="98715">MRLRLLVLLLALALCLTNAKPLTDTQTEESPDATPEKKDNTPEPNTEQSPDEDQKSTEEVDQPSSSEKETSTESQPEEASESESTKEVEESNDDTTEGAKKTEVPNKDAEASEESSDDVADTEDNTDDAAKRDFGGGHEGGGHHGDEGGHEGQHGHHEHDNHHHGHQHHDHGYEFYEEWGEHGGHEGEHHGHHEGGHHGEHGHHHGGHHGGGGGYKREKVDKTKTKTATPQKAEDATDGEDASKKWWLVGDHWGGWGHSHWGHPHAIGDGGGWQWGHHGLHGGHGGGYGGGYGGGLGGYGGGYGGGLGGYGGGYGGYGGYRGGCGHGGCGGGYGGYGGHGYGGNGHGGCGHGGCGGHVGGHYKSKIPDCCKSKDPKVTKRCGCHLGTTGHGGYHFSDHGSGHDNHDHRIQGPWSFGYDHFGDDWSDWDHNTHSFRYLTDMTHLPHDDHCGHGRACVPLTGVHRFSRFYPSLHFEGPAGNGFFGGLGGGYGGLGGGYGGLGGGYGGLGGGYGGLGGGYGAGFGGFGLGGAVGGCGCNAGGCGCGPGFALGGGLNNYGVYGHSGWPVRKFDNYRVCHKCHDLPSGGSRCLCKSVRHHPLYLPVVHRPAHVYIDCDTSAHKFGHNRCYARADIPTPEEENTETGAAKQGVFYPYANYGPWSAYPWWGDWWGGHGHHSWGEGHGQGHGGGCGGCGGCGHHAGGCRGRCSGCGHHGMGRNVGFSFGRGAHLQAYHCKDQVEKVNGADDHEDATTKRFCVPIGYNGGYGFPYFHGYPGVGTGLWGWGWPWIKNKVPGSKLKEKKVTSKDSSASKSTKDTASKDTKKSAIPRRQTKKQTIHVGYGYASGDNYRLGYGMGGMGGVAGFTSPHGAPLTQFARSRIPAAESTKDVTGTKRNMAFSQEPSSTGSMLGHPVTHPGFTTMGFPGHADSSIEAQKSRIPKKL</sequence>
<feature type="region of interest" description="Disordered" evidence="1">
    <location>
        <begin position="20"/>
        <end position="241"/>
    </location>
</feature>
<feature type="compositionally biased region" description="Basic and acidic residues" evidence="1">
    <location>
        <begin position="170"/>
        <end position="199"/>
    </location>
</feature>
<dbReference type="AlphaFoldDB" id="A0A7M5V3U1"/>
<evidence type="ECO:0000256" key="1">
    <source>
        <dbReference type="SAM" id="MobiDB-lite"/>
    </source>
</evidence>
<feature type="compositionally biased region" description="Basic and acidic residues" evidence="1">
    <location>
        <begin position="128"/>
        <end position="161"/>
    </location>
</feature>
<name>A0A7M5V3U1_9CNID</name>
<accession>A0A7M5V3U1</accession>
<evidence type="ECO:0000256" key="2">
    <source>
        <dbReference type="SAM" id="SignalP"/>
    </source>
</evidence>
<dbReference type="EnsemblMetazoa" id="CLYHEMT002965.2">
    <property type="protein sequence ID" value="CLYHEMP002965.2"/>
    <property type="gene ID" value="CLYHEMG002965"/>
</dbReference>
<dbReference type="RefSeq" id="XP_066923320.1">
    <property type="nucleotide sequence ID" value="XM_067067219.1"/>
</dbReference>
<feature type="signal peptide" evidence="2">
    <location>
        <begin position="1"/>
        <end position="19"/>
    </location>
</feature>
<keyword evidence="4" id="KW-1185">Reference proteome</keyword>
<dbReference type="Proteomes" id="UP000594262">
    <property type="component" value="Unplaced"/>
</dbReference>
<feature type="region of interest" description="Disordered" evidence="1">
    <location>
        <begin position="918"/>
        <end position="938"/>
    </location>
</feature>
<keyword evidence="2" id="KW-0732">Signal</keyword>
<feature type="compositionally biased region" description="Acidic residues" evidence="1">
    <location>
        <begin position="111"/>
        <end position="127"/>
    </location>
</feature>
<evidence type="ECO:0000313" key="3">
    <source>
        <dbReference type="EnsemblMetazoa" id="CLYHEMP002965.2"/>
    </source>
</evidence>
<feature type="region of interest" description="Disordered" evidence="1">
    <location>
        <begin position="793"/>
        <end position="828"/>
    </location>
</feature>
<feature type="compositionally biased region" description="Basic and acidic residues" evidence="1">
    <location>
        <begin position="809"/>
        <end position="820"/>
    </location>
</feature>
<proteinExistence type="predicted"/>
<feature type="chain" id="PRO_5029843257" evidence="2">
    <location>
        <begin position="20"/>
        <end position="938"/>
    </location>
</feature>